<name>A0AAV0U1D9_9STRA</name>
<comment type="caution">
    <text evidence="3">The sequence shown here is derived from an EMBL/GenBank/DDBJ whole genome shotgun (WGS) entry which is preliminary data.</text>
</comment>
<evidence type="ECO:0008006" key="6">
    <source>
        <dbReference type="Google" id="ProtNLM"/>
    </source>
</evidence>
<feature type="compositionally biased region" description="Low complexity" evidence="1">
    <location>
        <begin position="327"/>
        <end position="342"/>
    </location>
</feature>
<feature type="region of interest" description="Disordered" evidence="1">
    <location>
        <begin position="79"/>
        <end position="208"/>
    </location>
</feature>
<evidence type="ECO:0000313" key="2">
    <source>
        <dbReference type="EMBL" id="CAH0489328.1"/>
    </source>
</evidence>
<evidence type="ECO:0000313" key="4">
    <source>
        <dbReference type="Proteomes" id="UP001157938"/>
    </source>
</evidence>
<feature type="region of interest" description="Disordered" evidence="1">
    <location>
        <begin position="280"/>
        <end position="342"/>
    </location>
</feature>
<evidence type="ECO:0000313" key="5">
    <source>
        <dbReference type="Proteomes" id="UP001159659"/>
    </source>
</evidence>
<feature type="compositionally biased region" description="Acidic residues" evidence="1">
    <location>
        <begin position="306"/>
        <end position="323"/>
    </location>
</feature>
<feature type="compositionally biased region" description="Acidic residues" evidence="1">
    <location>
        <begin position="94"/>
        <end position="104"/>
    </location>
</feature>
<protein>
    <recommendedName>
        <fullName evidence="6">DEK C-terminal domain-containing protein</fullName>
    </recommendedName>
</protein>
<dbReference type="GO" id="GO:0005634">
    <property type="term" value="C:nucleus"/>
    <property type="evidence" value="ECO:0007669"/>
    <property type="project" value="TreeGrafter"/>
</dbReference>
<dbReference type="AlphaFoldDB" id="A0AAV0U1D9"/>
<gene>
    <name evidence="2" type="ORF">PFR001_LOCUS4745</name>
    <name evidence="3" type="ORF">PFR002_LOCUS6200</name>
</gene>
<dbReference type="Proteomes" id="UP001157938">
    <property type="component" value="Unassembled WGS sequence"/>
</dbReference>
<organism evidence="3 5">
    <name type="scientific">Peronospora farinosa</name>
    <dbReference type="NCBI Taxonomy" id="134698"/>
    <lineage>
        <taxon>Eukaryota</taxon>
        <taxon>Sar</taxon>
        <taxon>Stramenopiles</taxon>
        <taxon>Oomycota</taxon>
        <taxon>Peronosporomycetes</taxon>
        <taxon>Peronosporales</taxon>
        <taxon>Peronosporaceae</taxon>
        <taxon>Peronospora</taxon>
    </lineage>
</organism>
<dbReference type="PANTHER" id="PTHR15410:SF2">
    <property type="entry name" value="HIRA-INTERACTING PROTEIN 3"/>
    <property type="match status" value="1"/>
</dbReference>
<feature type="compositionally biased region" description="Acidic residues" evidence="1">
    <location>
        <begin position="139"/>
        <end position="161"/>
    </location>
</feature>
<reference evidence="2 4" key="1">
    <citation type="submission" date="2021-11" db="EMBL/GenBank/DDBJ databases">
        <authorList>
            <person name="Islam A."/>
            <person name="Islam S."/>
            <person name="Flora M.S."/>
            <person name="Rahman M."/>
            <person name="Ziaur R.M."/>
            <person name="Epstein J.H."/>
            <person name="Hassan M."/>
            <person name="Klassen M."/>
            <person name="Woodard K."/>
            <person name="Webb A."/>
            <person name="Webby R.J."/>
            <person name="El Zowalaty M.E."/>
        </authorList>
    </citation>
    <scope>NUCLEOTIDE SEQUENCE [LARGE SCALE GENOMIC DNA]</scope>
    <source>
        <strain evidence="2">Pf1</strain>
    </source>
</reference>
<dbReference type="Proteomes" id="UP001159659">
    <property type="component" value="Unassembled WGS sequence"/>
</dbReference>
<accession>A0AAV0U1D9</accession>
<dbReference type="InterPro" id="IPR037647">
    <property type="entry name" value="HIRIP3"/>
</dbReference>
<proteinExistence type="predicted"/>
<evidence type="ECO:0000313" key="3">
    <source>
        <dbReference type="EMBL" id="CAI5730168.1"/>
    </source>
</evidence>
<keyword evidence="4" id="KW-1185">Reference proteome</keyword>
<dbReference type="EMBL" id="CAKLBC010001059">
    <property type="protein sequence ID" value="CAH0489328.1"/>
    <property type="molecule type" value="Genomic_DNA"/>
</dbReference>
<evidence type="ECO:0000256" key="1">
    <source>
        <dbReference type="SAM" id="MobiDB-lite"/>
    </source>
</evidence>
<reference evidence="3" key="2">
    <citation type="submission" date="2022-12" db="EMBL/GenBank/DDBJ databases">
        <authorList>
            <person name="Webb A."/>
        </authorList>
    </citation>
    <scope>NUCLEOTIDE SEQUENCE</scope>
    <source>
        <strain evidence="3">Pf2</strain>
    </source>
</reference>
<feature type="compositionally biased region" description="Basic and acidic residues" evidence="1">
    <location>
        <begin position="118"/>
        <end position="136"/>
    </location>
</feature>
<sequence length="342" mass="37746">MMEALGEAPPASVESLITEDSIVKALHDILPSMNADTATLLVVMQKLADRVGMEFVDLKAKWRPRIKELLPDMLGLLAGGNVSESESKKNDADVHEEEEEEEEVVDLRPRRKRTSRKRNTDVDSSDKEGHRSRIVDNSESSEDDAATFEVGDEEDDSDDDGNVAPVKERRKVVPPDHSHKKKRKSKGVMPPLKKSKTTTQPESAGLTSLKELGRAAGILNPQLYKLLNRATSTADAEEILRDRLHDTGISFAGAYPSSREISAAKRKREKEKELEGIDTSLIISSGRSRRAASRRNSYKEKRLSGEEDNAEEDEEEADDDDKDDAGVEGSAVSDSDSSEASF</sequence>
<dbReference type="PANTHER" id="PTHR15410">
    <property type="entry name" value="HIRA-INTERACTING PROTEIN 3"/>
    <property type="match status" value="1"/>
</dbReference>
<dbReference type="EMBL" id="CANTFK010000838">
    <property type="protein sequence ID" value="CAI5730168.1"/>
    <property type="molecule type" value="Genomic_DNA"/>
</dbReference>
<feature type="compositionally biased region" description="Polar residues" evidence="1">
    <location>
        <begin position="197"/>
        <end position="206"/>
    </location>
</feature>